<dbReference type="EMBL" id="CAJZAH010000003">
    <property type="protein sequence ID" value="CAG9177678.1"/>
    <property type="molecule type" value="Genomic_DNA"/>
</dbReference>
<keyword evidence="2" id="KW-0732">Signal</keyword>
<gene>
    <name evidence="3" type="ORF">LMG21510_03360</name>
</gene>
<evidence type="ECO:0000313" key="3">
    <source>
        <dbReference type="EMBL" id="CAG9177678.1"/>
    </source>
</evidence>
<feature type="compositionally biased region" description="Low complexity" evidence="1">
    <location>
        <begin position="82"/>
        <end position="102"/>
    </location>
</feature>
<feature type="signal peptide" evidence="2">
    <location>
        <begin position="1"/>
        <end position="19"/>
    </location>
</feature>
<organism evidence="3 4">
    <name type="scientific">Cupriavidus respiraculi</name>
    <dbReference type="NCBI Taxonomy" id="195930"/>
    <lineage>
        <taxon>Bacteria</taxon>
        <taxon>Pseudomonadati</taxon>
        <taxon>Pseudomonadota</taxon>
        <taxon>Betaproteobacteria</taxon>
        <taxon>Burkholderiales</taxon>
        <taxon>Burkholderiaceae</taxon>
        <taxon>Cupriavidus</taxon>
    </lineage>
</organism>
<accession>A0ABN7YWJ0</accession>
<reference evidence="3 4" key="1">
    <citation type="submission" date="2021-08" db="EMBL/GenBank/DDBJ databases">
        <authorList>
            <person name="Peeters C."/>
        </authorList>
    </citation>
    <scope>NUCLEOTIDE SEQUENCE [LARGE SCALE GENOMIC DNA]</scope>
    <source>
        <strain evidence="3 4">LMG 21510</strain>
    </source>
</reference>
<comment type="caution">
    <text evidence="3">The sequence shown here is derived from an EMBL/GenBank/DDBJ whole genome shotgun (WGS) entry which is preliminary data.</text>
</comment>
<evidence type="ECO:0000256" key="2">
    <source>
        <dbReference type="SAM" id="SignalP"/>
    </source>
</evidence>
<proteinExistence type="predicted"/>
<dbReference type="Proteomes" id="UP000721236">
    <property type="component" value="Unassembled WGS sequence"/>
</dbReference>
<evidence type="ECO:0000313" key="4">
    <source>
        <dbReference type="Proteomes" id="UP000721236"/>
    </source>
</evidence>
<sequence length="120" mass="12050">MIRTLLTVALSLGSAAALAKLPPPTEAQQLKAEQAKAKTAWSDKVAAYQLCRAQERAAARYLGGMKSKGKDVPAPVPTAPCADPGPFDAPAVADAAKTAGGPLTAPVGAPSTQKSSAAAR</sequence>
<name>A0ABN7YWJ0_9BURK</name>
<feature type="chain" id="PRO_5047041868" evidence="2">
    <location>
        <begin position="20"/>
        <end position="120"/>
    </location>
</feature>
<protein>
    <submittedName>
        <fullName evidence="3">Uncharacterized protein</fullName>
    </submittedName>
</protein>
<feature type="region of interest" description="Disordered" evidence="1">
    <location>
        <begin position="65"/>
        <end position="120"/>
    </location>
</feature>
<evidence type="ECO:0000256" key="1">
    <source>
        <dbReference type="SAM" id="MobiDB-lite"/>
    </source>
</evidence>
<dbReference type="RefSeq" id="WP_224042863.1">
    <property type="nucleotide sequence ID" value="NZ_CAJZAH010000003.1"/>
</dbReference>
<feature type="compositionally biased region" description="Polar residues" evidence="1">
    <location>
        <begin position="110"/>
        <end position="120"/>
    </location>
</feature>
<keyword evidence="4" id="KW-1185">Reference proteome</keyword>